<proteinExistence type="predicted"/>
<evidence type="ECO:0000313" key="4">
    <source>
        <dbReference type="Proteomes" id="UP000515788"/>
    </source>
</evidence>
<evidence type="ECO:0000259" key="2">
    <source>
        <dbReference type="PROSITE" id="PS50033"/>
    </source>
</evidence>
<dbReference type="EMBL" id="CP059250">
    <property type="protein sequence ID" value="QLL33354.1"/>
    <property type="molecule type" value="Genomic_DNA"/>
</dbReference>
<accession>A0A7G3ZIL8</accession>
<dbReference type="SMART" id="SM00166">
    <property type="entry name" value="UBX"/>
    <property type="match status" value="1"/>
</dbReference>
<dbReference type="InterPro" id="IPR050730">
    <property type="entry name" value="UBX_domain-protein"/>
</dbReference>
<sequence>MSQDQIDSFIAITSAENGELAKHFIEMAGGDLQTAIALFFEHGGNSQLRRQAGSSDQTGTDVDRNNDEDVAQRLQAEAYRNEEEFVRAPDQARHETLAETHIFPGTYGGIGGSFNPLRQARDMFDDSRPAGVFNQRLNDDFIADGSASDSDSDDSAASSEDDDAYEYVEEPVIELDEDGNVREYTKLVKRPKAMSRERRLALLFRPPFDLMTKLNLSSAKVRARKKSKWMMVNIQDSGVFQCQALNRDLWSSKEVKKLIKSNFVFLQYQYDSPNAQPYINFYGIRSKDSLPHIAILDPMTGERLKQWNKTVPMPDSFIKEVNEFLGSFSLDPKAANPTVKEPTPEIDPTTLSEEQQMKLAIEQSLGKSFSEPIALDEPEHQQDLSEMAAEKDDNRAPSAFEAIKAVKHEEPPNRPGITTRIQVRTGDGRRVVRRFEVRDLVRNIYEVIKSEIDGFEQCHFTLSNHQRENLIDKLDMTIEDAGLKNSSLLVEKAYASD</sequence>
<gene>
    <name evidence="3" type="ORF">HG536_0E02650</name>
</gene>
<dbReference type="Gene3D" id="1.10.8.10">
    <property type="entry name" value="DNA helicase RuvA subunit, C-terminal domain"/>
    <property type="match status" value="1"/>
</dbReference>
<keyword evidence="4" id="KW-1185">Reference proteome</keyword>
<evidence type="ECO:0000313" key="3">
    <source>
        <dbReference type="EMBL" id="QLL33354.1"/>
    </source>
</evidence>
<dbReference type="InterPro" id="IPR009060">
    <property type="entry name" value="UBA-like_sf"/>
</dbReference>
<name>A0A7G3ZIL8_9SACH</name>
<dbReference type="GO" id="GO:0043161">
    <property type="term" value="P:proteasome-mediated ubiquitin-dependent protein catabolic process"/>
    <property type="evidence" value="ECO:0007669"/>
    <property type="project" value="TreeGrafter"/>
</dbReference>
<dbReference type="InterPro" id="IPR029071">
    <property type="entry name" value="Ubiquitin-like_domsf"/>
</dbReference>
<dbReference type="Pfam" id="PF13899">
    <property type="entry name" value="Thioredoxin_7"/>
    <property type="match status" value="1"/>
</dbReference>
<dbReference type="InterPro" id="IPR036249">
    <property type="entry name" value="Thioredoxin-like_sf"/>
</dbReference>
<dbReference type="CDD" id="cd02958">
    <property type="entry name" value="UAS"/>
    <property type="match status" value="1"/>
</dbReference>
<feature type="compositionally biased region" description="Acidic residues" evidence="1">
    <location>
        <begin position="150"/>
        <end position="164"/>
    </location>
</feature>
<dbReference type="AlphaFoldDB" id="A0A7G3ZIL8"/>
<dbReference type="Gene3D" id="3.40.30.10">
    <property type="entry name" value="Glutaredoxin"/>
    <property type="match status" value="1"/>
</dbReference>
<dbReference type="Pfam" id="PF00789">
    <property type="entry name" value="UBX"/>
    <property type="match status" value="1"/>
</dbReference>
<dbReference type="Gene3D" id="3.10.20.90">
    <property type="entry name" value="Phosphatidylinositol 3-kinase Catalytic Subunit, Chain A, domain 1"/>
    <property type="match status" value="1"/>
</dbReference>
<dbReference type="OrthoDB" id="270602at2759"/>
<dbReference type="RefSeq" id="XP_037140028.1">
    <property type="nucleotide sequence ID" value="XM_037284132.1"/>
</dbReference>
<dbReference type="Proteomes" id="UP000515788">
    <property type="component" value="Chromosome 5"/>
</dbReference>
<evidence type="ECO:0000256" key="1">
    <source>
        <dbReference type="SAM" id="MobiDB-lite"/>
    </source>
</evidence>
<dbReference type="KEGG" id="tgb:HG536_0E02650"/>
<dbReference type="InterPro" id="IPR006577">
    <property type="entry name" value="UAS"/>
</dbReference>
<feature type="compositionally biased region" description="Polar residues" evidence="1">
    <location>
        <begin position="47"/>
        <end position="60"/>
    </location>
</feature>
<dbReference type="PANTHER" id="PTHR23322:SF6">
    <property type="entry name" value="UBX DOMAIN-CONTAINING PROTEIN 7"/>
    <property type="match status" value="1"/>
</dbReference>
<reference evidence="3 4" key="1">
    <citation type="submission" date="2020-06" db="EMBL/GenBank/DDBJ databases">
        <title>The yeast mating-type switching endonuclease HO is a domesticated member of an unorthodox homing genetic element family.</title>
        <authorList>
            <person name="Coughlan A.Y."/>
            <person name="Lombardi L."/>
            <person name="Braun-Galleani S."/>
            <person name="Martos A.R."/>
            <person name="Galeote V."/>
            <person name="Bigey F."/>
            <person name="Dequin S."/>
            <person name="Byrne K.P."/>
            <person name="Wolfe K.H."/>
        </authorList>
    </citation>
    <scope>NUCLEOTIDE SEQUENCE [LARGE SCALE GENOMIC DNA]</scope>
    <source>
        <strain evidence="3 4">CBS764</strain>
    </source>
</reference>
<dbReference type="SUPFAM" id="SSF52833">
    <property type="entry name" value="Thioredoxin-like"/>
    <property type="match status" value="1"/>
</dbReference>
<dbReference type="GO" id="GO:0005634">
    <property type="term" value="C:nucleus"/>
    <property type="evidence" value="ECO:0007669"/>
    <property type="project" value="TreeGrafter"/>
</dbReference>
<dbReference type="SUPFAM" id="SSF46934">
    <property type="entry name" value="UBA-like"/>
    <property type="match status" value="1"/>
</dbReference>
<feature type="domain" description="UBX" evidence="2">
    <location>
        <begin position="414"/>
        <end position="491"/>
    </location>
</feature>
<dbReference type="PROSITE" id="PS50033">
    <property type="entry name" value="UBX"/>
    <property type="match status" value="1"/>
</dbReference>
<dbReference type="GO" id="GO:0043130">
    <property type="term" value="F:ubiquitin binding"/>
    <property type="evidence" value="ECO:0007669"/>
    <property type="project" value="TreeGrafter"/>
</dbReference>
<dbReference type="CDD" id="cd14346">
    <property type="entry name" value="UBA_Ubx5_like"/>
    <property type="match status" value="1"/>
</dbReference>
<dbReference type="GeneID" id="59326550"/>
<feature type="region of interest" description="Disordered" evidence="1">
    <location>
        <begin position="47"/>
        <end position="66"/>
    </location>
</feature>
<dbReference type="InterPro" id="IPR001012">
    <property type="entry name" value="UBX_dom"/>
</dbReference>
<dbReference type="SMART" id="SM00594">
    <property type="entry name" value="UAS"/>
    <property type="match status" value="1"/>
</dbReference>
<organism evidence="3 4">
    <name type="scientific">Torulaspora globosa</name>
    <dbReference type="NCBI Taxonomy" id="48254"/>
    <lineage>
        <taxon>Eukaryota</taxon>
        <taxon>Fungi</taxon>
        <taxon>Dikarya</taxon>
        <taxon>Ascomycota</taxon>
        <taxon>Saccharomycotina</taxon>
        <taxon>Saccharomycetes</taxon>
        <taxon>Saccharomycetales</taxon>
        <taxon>Saccharomycetaceae</taxon>
        <taxon>Torulaspora</taxon>
    </lineage>
</organism>
<dbReference type="Pfam" id="PF14555">
    <property type="entry name" value="UBA_4"/>
    <property type="match status" value="1"/>
</dbReference>
<dbReference type="PANTHER" id="PTHR23322">
    <property type="entry name" value="FAS-ASSOCIATED PROTEIN"/>
    <property type="match status" value="1"/>
</dbReference>
<feature type="region of interest" description="Disordered" evidence="1">
    <location>
        <begin position="142"/>
        <end position="164"/>
    </location>
</feature>
<protein>
    <recommendedName>
        <fullName evidence="2">UBX domain-containing protein</fullName>
    </recommendedName>
</protein>
<dbReference type="SUPFAM" id="SSF54236">
    <property type="entry name" value="Ubiquitin-like"/>
    <property type="match status" value="1"/>
</dbReference>